<organism evidence="1 2">
    <name type="scientific">Marinisporobacter balticus</name>
    <dbReference type="NCBI Taxonomy" id="2018667"/>
    <lineage>
        <taxon>Bacteria</taxon>
        <taxon>Bacillati</taxon>
        <taxon>Bacillota</taxon>
        <taxon>Clostridia</taxon>
        <taxon>Peptostreptococcales</taxon>
        <taxon>Thermotaleaceae</taxon>
        <taxon>Marinisporobacter</taxon>
    </lineage>
</organism>
<dbReference type="AlphaFoldDB" id="A0A4R2KM57"/>
<evidence type="ECO:0000313" key="2">
    <source>
        <dbReference type="Proteomes" id="UP000294919"/>
    </source>
</evidence>
<dbReference type="Pfam" id="PF04463">
    <property type="entry name" value="2-thiour_desulf"/>
    <property type="match status" value="1"/>
</dbReference>
<dbReference type="OrthoDB" id="9797779at2"/>
<dbReference type="PANTHER" id="PTHR30087:SF1">
    <property type="entry name" value="HYPOTHETICAL CYTOSOLIC PROTEIN"/>
    <property type="match status" value="1"/>
</dbReference>
<keyword evidence="2" id="KW-1185">Reference proteome</keyword>
<dbReference type="PANTHER" id="PTHR30087">
    <property type="entry name" value="INNER MEMBRANE PROTEIN"/>
    <property type="match status" value="1"/>
</dbReference>
<dbReference type="Proteomes" id="UP000294919">
    <property type="component" value="Unassembled WGS sequence"/>
</dbReference>
<accession>A0A4R2KM57</accession>
<dbReference type="RefSeq" id="WP_132245776.1">
    <property type="nucleotide sequence ID" value="NZ_SLWV01000015.1"/>
</dbReference>
<dbReference type="InterPro" id="IPR007553">
    <property type="entry name" value="2-thiour_desulf"/>
</dbReference>
<proteinExistence type="predicted"/>
<protein>
    <submittedName>
        <fullName evidence="1">Uncharacterized protein YbbK (DUF523 family)</fullName>
    </submittedName>
</protein>
<gene>
    <name evidence="1" type="ORF">EV214_11516</name>
</gene>
<evidence type="ECO:0000313" key="1">
    <source>
        <dbReference type="EMBL" id="TCO73627.1"/>
    </source>
</evidence>
<dbReference type="EMBL" id="SLWV01000015">
    <property type="protein sequence ID" value="TCO73627.1"/>
    <property type="molecule type" value="Genomic_DNA"/>
</dbReference>
<name>A0A4R2KM57_9FIRM</name>
<sequence>MILISACLAGLECRYDGGDNKIPEILKLVKEKKAILVCPEQLGGMATPRLPCEIIDGDGEDVLNNQAKVVNKSGEDVSMFFIKGAQETLKIAKIYGAKTAILKKRSPSCGSRIIYDGSFSGKKKIGDGVTVALLKREGIDVLDEENFETTIK</sequence>
<reference evidence="1 2" key="1">
    <citation type="submission" date="2019-03" db="EMBL/GenBank/DDBJ databases">
        <title>Genomic Encyclopedia of Type Strains, Phase IV (KMG-IV): sequencing the most valuable type-strain genomes for metagenomic binning, comparative biology and taxonomic classification.</title>
        <authorList>
            <person name="Goeker M."/>
        </authorList>
    </citation>
    <scope>NUCLEOTIDE SEQUENCE [LARGE SCALE GENOMIC DNA]</scope>
    <source>
        <strain evidence="1 2">DSM 102940</strain>
    </source>
</reference>
<comment type="caution">
    <text evidence="1">The sequence shown here is derived from an EMBL/GenBank/DDBJ whole genome shotgun (WGS) entry which is preliminary data.</text>
</comment>